<dbReference type="Pfam" id="PF00561">
    <property type="entry name" value="Abhydrolase_1"/>
    <property type="match status" value="1"/>
</dbReference>
<reference evidence="3 4" key="1">
    <citation type="submission" date="2016-11" db="EMBL/GenBank/DDBJ databases">
        <authorList>
            <person name="Jaros S."/>
            <person name="Januszkiewicz K."/>
            <person name="Wedrychowicz H."/>
        </authorList>
    </citation>
    <scope>NUCLEOTIDE SEQUENCE [LARGE SCALE GENOMIC DNA]</scope>
    <source>
        <strain evidence="3 4">DSM 45408</strain>
    </source>
</reference>
<dbReference type="OrthoDB" id="9796770at2"/>
<keyword evidence="1" id="KW-0378">Hydrolase</keyword>
<organism evidence="3 4">
    <name type="scientific">Geodermatophilus nigrescens</name>
    <dbReference type="NCBI Taxonomy" id="1070870"/>
    <lineage>
        <taxon>Bacteria</taxon>
        <taxon>Bacillati</taxon>
        <taxon>Actinomycetota</taxon>
        <taxon>Actinomycetes</taxon>
        <taxon>Geodermatophilales</taxon>
        <taxon>Geodermatophilaceae</taxon>
        <taxon>Geodermatophilus</taxon>
    </lineage>
</organism>
<feature type="domain" description="AB hydrolase-1" evidence="2">
    <location>
        <begin position="17"/>
        <end position="119"/>
    </location>
</feature>
<dbReference type="STRING" id="1070870.SAMN05444351_1554"/>
<dbReference type="RefSeq" id="WP_073419394.1">
    <property type="nucleotide sequence ID" value="NZ_FQVX01000001.1"/>
</dbReference>
<name>A0A1M5G625_9ACTN</name>
<dbReference type="SUPFAM" id="SSF53474">
    <property type="entry name" value="alpha/beta-Hydrolases"/>
    <property type="match status" value="1"/>
</dbReference>
<dbReference type="PANTHER" id="PTHR43798">
    <property type="entry name" value="MONOACYLGLYCEROL LIPASE"/>
    <property type="match status" value="1"/>
</dbReference>
<dbReference type="GO" id="GO:0016020">
    <property type="term" value="C:membrane"/>
    <property type="evidence" value="ECO:0007669"/>
    <property type="project" value="TreeGrafter"/>
</dbReference>
<dbReference type="PANTHER" id="PTHR43798:SF31">
    <property type="entry name" value="AB HYDROLASE SUPERFAMILY PROTEIN YCLE"/>
    <property type="match status" value="1"/>
</dbReference>
<dbReference type="PRINTS" id="PR00111">
    <property type="entry name" value="ABHYDROLASE"/>
</dbReference>
<dbReference type="GO" id="GO:0016787">
    <property type="term" value="F:hydrolase activity"/>
    <property type="evidence" value="ECO:0007669"/>
    <property type="project" value="UniProtKB-KW"/>
</dbReference>
<gene>
    <name evidence="3" type="ORF">SAMN05444351_1554</name>
</gene>
<evidence type="ECO:0000259" key="2">
    <source>
        <dbReference type="Pfam" id="PF00561"/>
    </source>
</evidence>
<dbReference type="AlphaFoldDB" id="A0A1M5G625"/>
<dbReference type="PRINTS" id="PR00412">
    <property type="entry name" value="EPOXHYDRLASE"/>
</dbReference>
<dbReference type="InterPro" id="IPR000639">
    <property type="entry name" value="Epox_hydrolase-like"/>
</dbReference>
<evidence type="ECO:0000256" key="1">
    <source>
        <dbReference type="ARBA" id="ARBA00022801"/>
    </source>
</evidence>
<dbReference type="InterPro" id="IPR000073">
    <property type="entry name" value="AB_hydrolase_1"/>
</dbReference>
<keyword evidence="4" id="KW-1185">Reference proteome</keyword>
<dbReference type="InterPro" id="IPR029058">
    <property type="entry name" value="AB_hydrolase_fold"/>
</dbReference>
<dbReference type="InterPro" id="IPR050266">
    <property type="entry name" value="AB_hydrolase_sf"/>
</dbReference>
<proteinExistence type="predicted"/>
<evidence type="ECO:0000313" key="3">
    <source>
        <dbReference type="EMBL" id="SHF98911.1"/>
    </source>
</evidence>
<evidence type="ECO:0000313" key="4">
    <source>
        <dbReference type="Proteomes" id="UP000184471"/>
    </source>
</evidence>
<dbReference type="Gene3D" id="3.40.50.1820">
    <property type="entry name" value="alpha/beta hydrolase"/>
    <property type="match status" value="1"/>
</dbReference>
<accession>A0A1M5G625</accession>
<dbReference type="EMBL" id="FQVX01000001">
    <property type="protein sequence ID" value="SHF98911.1"/>
    <property type="molecule type" value="Genomic_DNA"/>
</dbReference>
<sequence>MSAVDLHADVLGRADGPTVLVLAGGAAAHPSYLGDLAGLGERYRLVVPHLRGVGRSSAAPLASRWEQGDDVDRLRASSGLDRCAVVAHSAGTRLAVAYAARFPERLSALVLVTPPAEYLVDVPSDVPDLLAARAGEPAVASALAALEEGPGLTDDDFTAWRLRTAPLGYARWDATTRAHAEGMRYSLAAARAFMAGDAPDGLRDRLAAVTAPVLVVAGAQDTAAGCVPVLAVADAFPRGEAAVVDGCGHFPWVEQPAAFRAVVGSFLDRALG</sequence>
<protein>
    <submittedName>
        <fullName evidence="3">Pimeloyl-ACP methyl ester carboxylesterase</fullName>
    </submittedName>
</protein>
<dbReference type="Proteomes" id="UP000184471">
    <property type="component" value="Unassembled WGS sequence"/>
</dbReference>